<dbReference type="OrthoDB" id="7855192at2"/>
<protein>
    <recommendedName>
        <fullName evidence="2">ArsR family transcriptional regulator</fullName>
    </recommendedName>
</protein>
<sequence length="98" mass="10803">MKYQDFLREDMRLVILRILSEMPGYTSNSSVIFEGLTRYGHNPSRDFVKSELHWLEEQGLVSTEDIGTVLVVRLTARGADVGAGRAIIPGVKRPGAGG</sequence>
<proteinExistence type="predicted"/>
<comment type="caution">
    <text evidence="1">The sequence shown here is derived from an EMBL/GenBank/DDBJ whole genome shotgun (WGS) entry which is preliminary data.</text>
</comment>
<reference evidence="1" key="1">
    <citation type="submission" date="2019-06" db="EMBL/GenBank/DDBJ databases">
        <authorList>
            <person name="Deangelis K."/>
            <person name="Huntemann M."/>
            <person name="Clum A."/>
            <person name="Pillay M."/>
            <person name="Palaniappan K."/>
            <person name="Varghese N."/>
            <person name="Mikhailova N."/>
            <person name="Stamatis D."/>
            <person name="Reddy T."/>
            <person name="Daum C."/>
            <person name="Shapiro N."/>
            <person name="Ivanova N."/>
            <person name="Kyrpides N."/>
            <person name="Woyke T."/>
        </authorList>
    </citation>
    <scope>NUCLEOTIDE SEQUENCE [LARGE SCALE GENOMIC DNA]</scope>
    <source>
        <strain evidence="1">128R</strain>
    </source>
</reference>
<gene>
    <name evidence="1" type="ORF">FHU10_1246</name>
</gene>
<dbReference type="InterPro" id="IPR036390">
    <property type="entry name" value="WH_DNA-bd_sf"/>
</dbReference>
<evidence type="ECO:0000313" key="1">
    <source>
        <dbReference type="EMBL" id="TVZ68790.1"/>
    </source>
</evidence>
<dbReference type="AlphaFoldDB" id="A0A559T2G5"/>
<name>A0A559T2G5_SERFO</name>
<dbReference type="SUPFAM" id="SSF46785">
    <property type="entry name" value="Winged helix' DNA-binding domain"/>
    <property type="match status" value="1"/>
</dbReference>
<organism evidence="1">
    <name type="scientific">Serratia fonticola</name>
    <dbReference type="NCBI Taxonomy" id="47917"/>
    <lineage>
        <taxon>Bacteria</taxon>
        <taxon>Pseudomonadati</taxon>
        <taxon>Pseudomonadota</taxon>
        <taxon>Gammaproteobacteria</taxon>
        <taxon>Enterobacterales</taxon>
        <taxon>Yersiniaceae</taxon>
        <taxon>Serratia</taxon>
    </lineage>
</organism>
<accession>A0A559T2G5</accession>
<dbReference type="EMBL" id="VISQ01000001">
    <property type="protein sequence ID" value="TVZ68790.1"/>
    <property type="molecule type" value="Genomic_DNA"/>
</dbReference>
<evidence type="ECO:0008006" key="2">
    <source>
        <dbReference type="Google" id="ProtNLM"/>
    </source>
</evidence>
<reference evidence="1" key="2">
    <citation type="submission" date="2019-08" db="EMBL/GenBank/DDBJ databases">
        <title>Investigation of anaerobic lignin degradation for improved lignocellulosic biofuels.</title>
        <authorList>
            <person name="Deangelis K.PhD."/>
        </authorList>
    </citation>
    <scope>NUCLEOTIDE SEQUENCE [LARGE SCALE GENOMIC DNA]</scope>
    <source>
        <strain evidence="1">128R</strain>
    </source>
</reference>